<comment type="catalytic activity">
    <reaction evidence="1">
        <text>1-(5-phospho-beta-D-ribosyl)-ATP + diphosphate = 5-phospho-alpha-D-ribose 1-diphosphate + ATP</text>
        <dbReference type="Rhea" id="RHEA:18473"/>
        <dbReference type="ChEBI" id="CHEBI:30616"/>
        <dbReference type="ChEBI" id="CHEBI:33019"/>
        <dbReference type="ChEBI" id="CHEBI:58017"/>
        <dbReference type="ChEBI" id="CHEBI:73183"/>
        <dbReference type="EC" id="2.4.2.17"/>
    </reaction>
</comment>
<dbReference type="UniPathway" id="UPA00031">
    <property type="reaction ID" value="UER00006"/>
</dbReference>
<evidence type="ECO:0000256" key="3">
    <source>
        <dbReference type="ARBA" id="ARBA00004496"/>
    </source>
</evidence>
<dbReference type="Gene3D" id="3.40.190.10">
    <property type="entry name" value="Periplasmic binding protein-like II"/>
    <property type="match status" value="2"/>
</dbReference>
<dbReference type="InterPro" id="IPR018198">
    <property type="entry name" value="ATP_PRibTrfase_CS"/>
</dbReference>
<dbReference type="FunFam" id="3.30.70.120:FF:000002">
    <property type="entry name" value="ATP phosphoribosyltransferase"/>
    <property type="match status" value="1"/>
</dbReference>
<evidence type="ECO:0000256" key="1">
    <source>
        <dbReference type="ARBA" id="ARBA00000915"/>
    </source>
</evidence>
<dbReference type="SUPFAM" id="SSF53850">
    <property type="entry name" value="Periplasmic binding protein-like II"/>
    <property type="match status" value="1"/>
</dbReference>
<dbReference type="AlphaFoldDB" id="A0A381SZ61"/>
<dbReference type="Pfam" id="PF01634">
    <property type="entry name" value="HisG"/>
    <property type="match status" value="1"/>
</dbReference>
<accession>A0A381SZ61</accession>
<dbReference type="GO" id="GO:0005524">
    <property type="term" value="F:ATP binding"/>
    <property type="evidence" value="ECO:0007669"/>
    <property type="project" value="UniProtKB-KW"/>
</dbReference>
<evidence type="ECO:0000256" key="2">
    <source>
        <dbReference type="ARBA" id="ARBA00001946"/>
    </source>
</evidence>
<dbReference type="HAMAP" id="MF_00079">
    <property type="entry name" value="HisG_Long"/>
    <property type="match status" value="1"/>
</dbReference>
<dbReference type="GO" id="GO:0003879">
    <property type="term" value="F:ATP phosphoribosyltransferase activity"/>
    <property type="evidence" value="ECO:0007669"/>
    <property type="project" value="UniProtKB-EC"/>
</dbReference>
<evidence type="ECO:0000256" key="5">
    <source>
        <dbReference type="ARBA" id="ARBA00007955"/>
    </source>
</evidence>
<dbReference type="GO" id="GO:0000287">
    <property type="term" value="F:magnesium ion binding"/>
    <property type="evidence" value="ECO:0007669"/>
    <property type="project" value="InterPro"/>
</dbReference>
<comment type="subcellular location">
    <subcellularLocation>
        <location evidence="3">Cytoplasm</location>
    </subcellularLocation>
</comment>
<dbReference type="EC" id="2.4.2.17" evidence="6"/>
<dbReference type="InterPro" id="IPR013820">
    <property type="entry name" value="ATP_PRibTrfase_cat"/>
</dbReference>
<evidence type="ECO:0000259" key="18">
    <source>
        <dbReference type="Pfam" id="PF01634"/>
    </source>
</evidence>
<dbReference type="Pfam" id="PF08029">
    <property type="entry name" value="HisG_C"/>
    <property type="match status" value="1"/>
</dbReference>
<dbReference type="NCBIfam" id="TIGR00070">
    <property type="entry name" value="hisG"/>
    <property type="match status" value="1"/>
</dbReference>
<dbReference type="PANTHER" id="PTHR21403:SF8">
    <property type="entry name" value="ATP PHOSPHORIBOSYLTRANSFERASE"/>
    <property type="match status" value="1"/>
</dbReference>
<dbReference type="NCBIfam" id="TIGR03455">
    <property type="entry name" value="HisG_C-term"/>
    <property type="match status" value="1"/>
</dbReference>
<evidence type="ECO:0000256" key="13">
    <source>
        <dbReference type="ARBA" id="ARBA00022741"/>
    </source>
</evidence>
<feature type="domain" description="ATP phosphoribosyltransferase catalytic" evidence="18">
    <location>
        <begin position="53"/>
        <end position="217"/>
    </location>
</feature>
<protein>
    <recommendedName>
        <fullName evidence="7">ATP phosphoribosyltransferase</fullName>
        <ecNumber evidence="6">2.4.2.17</ecNumber>
    </recommendedName>
</protein>
<keyword evidence="10" id="KW-0328">Glycosyltransferase</keyword>
<evidence type="ECO:0000256" key="16">
    <source>
        <dbReference type="ARBA" id="ARBA00023102"/>
    </source>
</evidence>
<keyword evidence="9" id="KW-0028">Amino-acid biosynthesis</keyword>
<comment type="function">
    <text evidence="17">Catalyzes the condensation of ATP and 5-phosphoribose 1-diphosphate to form N'-(5'-phosphoribosyl)-ATP (PR-ATP). Has a crucial role in the pathway because the rate of histidine biosynthesis seems to be controlled primarily by regulation of HisG enzymatic activity.</text>
</comment>
<dbReference type="InterPro" id="IPR001348">
    <property type="entry name" value="ATP_PRibTrfase_HisG"/>
</dbReference>
<comment type="pathway">
    <text evidence="4">Amino-acid biosynthesis; L-histidine biosynthesis; L-histidine from 5-phospho-alpha-D-ribose 1-diphosphate: step 1/9.</text>
</comment>
<evidence type="ECO:0000256" key="10">
    <source>
        <dbReference type="ARBA" id="ARBA00022676"/>
    </source>
</evidence>
<gene>
    <name evidence="20" type="ORF">METZ01_LOCUS62136</name>
</gene>
<evidence type="ECO:0000256" key="14">
    <source>
        <dbReference type="ARBA" id="ARBA00022840"/>
    </source>
</evidence>
<dbReference type="GO" id="GO:0005737">
    <property type="term" value="C:cytoplasm"/>
    <property type="evidence" value="ECO:0007669"/>
    <property type="project" value="UniProtKB-SubCell"/>
</dbReference>
<evidence type="ECO:0000256" key="15">
    <source>
        <dbReference type="ARBA" id="ARBA00022842"/>
    </source>
</evidence>
<sequence length="298" mass="33117">MKEERIKIALQKSGRLTDHTLELLQKCGLVITKGKDQLIAYGENMPFDLLYVRDDDIPSLVKDGLCDLGFVGLNVVMEKNLQFKSLSDEEPFSIEEALDFGQCRLSFAYPDEGDIQSIKDLEGKTVATSYPRIVGDYIDQQKLNINVTEFTGAVELAPGLGKSDAICDLISSGSTLRAHNLTEGEMILESSAVLISSNNRFSEYKQQWVNKLLERVNGVLQVRESKYIMMHAPRDAIDKISALLPGSEFPTIIPLEGTEKMVALHMVCLENVFWETLENLKGEGASSILVVPVEKMLA</sequence>
<dbReference type="Gene3D" id="3.30.70.120">
    <property type="match status" value="1"/>
</dbReference>
<evidence type="ECO:0000256" key="8">
    <source>
        <dbReference type="ARBA" id="ARBA00022490"/>
    </source>
</evidence>
<evidence type="ECO:0000256" key="12">
    <source>
        <dbReference type="ARBA" id="ARBA00022723"/>
    </source>
</evidence>
<keyword evidence="16" id="KW-0368">Histidine biosynthesis</keyword>
<feature type="domain" description="Histidine biosynthesis HisG C-terminal" evidence="19">
    <location>
        <begin position="223"/>
        <end position="295"/>
    </location>
</feature>
<keyword evidence="12" id="KW-0479">Metal-binding</keyword>
<evidence type="ECO:0000313" key="20">
    <source>
        <dbReference type="EMBL" id="SVA09282.1"/>
    </source>
</evidence>
<dbReference type="InterPro" id="IPR020621">
    <property type="entry name" value="ATP-PRT_HisG_long"/>
</dbReference>
<evidence type="ECO:0000256" key="17">
    <source>
        <dbReference type="ARBA" id="ARBA00024861"/>
    </source>
</evidence>
<keyword evidence="14" id="KW-0067">ATP-binding</keyword>
<dbReference type="PROSITE" id="PS01316">
    <property type="entry name" value="ATP_P_PHORIBOSYLTR"/>
    <property type="match status" value="1"/>
</dbReference>
<keyword evidence="13" id="KW-0547">Nucleotide-binding</keyword>
<dbReference type="InterPro" id="IPR011322">
    <property type="entry name" value="N-reg_PII-like_a/b"/>
</dbReference>
<proteinExistence type="inferred from homology"/>
<dbReference type="InterPro" id="IPR013115">
    <property type="entry name" value="HisG_C"/>
</dbReference>
<evidence type="ECO:0000256" key="11">
    <source>
        <dbReference type="ARBA" id="ARBA00022679"/>
    </source>
</evidence>
<evidence type="ECO:0000259" key="19">
    <source>
        <dbReference type="Pfam" id="PF08029"/>
    </source>
</evidence>
<reference evidence="20" key="1">
    <citation type="submission" date="2018-05" db="EMBL/GenBank/DDBJ databases">
        <authorList>
            <person name="Lanie J.A."/>
            <person name="Ng W.-L."/>
            <person name="Kazmierczak K.M."/>
            <person name="Andrzejewski T.M."/>
            <person name="Davidsen T.M."/>
            <person name="Wayne K.J."/>
            <person name="Tettelin H."/>
            <person name="Glass J.I."/>
            <person name="Rusch D."/>
            <person name="Podicherti R."/>
            <person name="Tsui H.-C.T."/>
            <person name="Winkler M.E."/>
        </authorList>
    </citation>
    <scope>NUCLEOTIDE SEQUENCE</scope>
</reference>
<keyword evidence="11" id="KW-0808">Transferase</keyword>
<comment type="similarity">
    <text evidence="5">Belongs to the ATP phosphoribosyltransferase family. Long subfamily.</text>
</comment>
<evidence type="ECO:0000256" key="7">
    <source>
        <dbReference type="ARBA" id="ARBA00020998"/>
    </source>
</evidence>
<keyword evidence="8" id="KW-0963">Cytoplasm</keyword>
<evidence type="ECO:0000256" key="9">
    <source>
        <dbReference type="ARBA" id="ARBA00022605"/>
    </source>
</evidence>
<dbReference type="GO" id="GO:0000105">
    <property type="term" value="P:L-histidine biosynthetic process"/>
    <property type="evidence" value="ECO:0007669"/>
    <property type="project" value="UniProtKB-UniPathway"/>
</dbReference>
<evidence type="ECO:0000256" key="6">
    <source>
        <dbReference type="ARBA" id="ARBA00011946"/>
    </source>
</evidence>
<dbReference type="EMBL" id="UINC01003792">
    <property type="protein sequence ID" value="SVA09282.1"/>
    <property type="molecule type" value="Genomic_DNA"/>
</dbReference>
<keyword evidence="15" id="KW-0460">Magnesium</keyword>
<dbReference type="SUPFAM" id="SSF54913">
    <property type="entry name" value="GlnB-like"/>
    <property type="match status" value="1"/>
</dbReference>
<dbReference type="InterPro" id="IPR015867">
    <property type="entry name" value="N-reg_PII/ATP_PRibTrfase_C"/>
</dbReference>
<comment type="cofactor">
    <cofactor evidence="2">
        <name>Mg(2+)</name>
        <dbReference type="ChEBI" id="CHEBI:18420"/>
    </cofactor>
</comment>
<organism evidence="20">
    <name type="scientific">marine metagenome</name>
    <dbReference type="NCBI Taxonomy" id="408172"/>
    <lineage>
        <taxon>unclassified sequences</taxon>
        <taxon>metagenomes</taxon>
        <taxon>ecological metagenomes</taxon>
    </lineage>
</organism>
<evidence type="ECO:0000256" key="4">
    <source>
        <dbReference type="ARBA" id="ARBA00004667"/>
    </source>
</evidence>
<name>A0A381SZ61_9ZZZZ</name>
<dbReference type="PANTHER" id="PTHR21403">
    <property type="entry name" value="ATP PHOSPHORIBOSYLTRANSFERASE ATP-PRTASE"/>
    <property type="match status" value="1"/>
</dbReference>